<reference evidence="4 5" key="1">
    <citation type="journal article" date="2016" name="Nat. Commun.">
        <title>Thousands of microbial genomes shed light on interconnected biogeochemical processes in an aquifer system.</title>
        <authorList>
            <person name="Anantharaman K."/>
            <person name="Brown C.T."/>
            <person name="Hug L.A."/>
            <person name="Sharon I."/>
            <person name="Castelle C.J."/>
            <person name="Probst A.J."/>
            <person name="Thomas B.C."/>
            <person name="Singh A."/>
            <person name="Wilkins M.J."/>
            <person name="Karaoz U."/>
            <person name="Brodie E.L."/>
            <person name="Williams K.H."/>
            <person name="Hubbard S.S."/>
            <person name="Banfield J.F."/>
        </authorList>
    </citation>
    <scope>NUCLEOTIDE SEQUENCE [LARGE SCALE GENOMIC DNA]</scope>
</reference>
<dbReference type="SUPFAM" id="SSF109604">
    <property type="entry name" value="HD-domain/PDEase-like"/>
    <property type="match status" value="1"/>
</dbReference>
<dbReference type="Pfam" id="PF13291">
    <property type="entry name" value="ACT_4"/>
    <property type="match status" value="1"/>
</dbReference>
<dbReference type="PROSITE" id="PS51671">
    <property type="entry name" value="ACT"/>
    <property type="match status" value="1"/>
</dbReference>
<name>A0A1G2L4A1_9BACT</name>
<gene>
    <name evidence="4" type="ORF">A2934_05225</name>
</gene>
<dbReference type="Pfam" id="PF02824">
    <property type="entry name" value="TGS"/>
    <property type="match status" value="1"/>
</dbReference>
<dbReference type="SMART" id="SM00954">
    <property type="entry name" value="RelA_SpoT"/>
    <property type="match status" value="1"/>
</dbReference>
<comment type="caution">
    <text evidence="4">The sequence shown here is derived from an EMBL/GenBank/DDBJ whole genome shotgun (WGS) entry which is preliminary data.</text>
</comment>
<dbReference type="InterPro" id="IPR043519">
    <property type="entry name" value="NT_sf"/>
</dbReference>
<dbReference type="AlphaFoldDB" id="A0A1G2L4A1"/>
<protein>
    <recommendedName>
        <fullName evidence="6">GTP pyrophosphokinase</fullName>
    </recommendedName>
</protein>
<dbReference type="InterPro" id="IPR004095">
    <property type="entry name" value="TGS"/>
</dbReference>
<dbReference type="GO" id="GO:0005886">
    <property type="term" value="C:plasma membrane"/>
    <property type="evidence" value="ECO:0007669"/>
    <property type="project" value="TreeGrafter"/>
</dbReference>
<evidence type="ECO:0000256" key="1">
    <source>
        <dbReference type="RuleBase" id="RU003847"/>
    </source>
</evidence>
<feature type="domain" description="TGS" evidence="3">
    <location>
        <begin position="393"/>
        <end position="456"/>
    </location>
</feature>
<comment type="function">
    <text evidence="1">In eubacteria ppGpp (guanosine 3'-diphosphate 5'-diphosphate) is a mediator of the stringent response that coordinates a variety of cellular activities in response to changes in nutritional abundance.</text>
</comment>
<dbReference type="Proteomes" id="UP000177982">
    <property type="component" value="Unassembled WGS sequence"/>
</dbReference>
<evidence type="ECO:0000259" key="3">
    <source>
        <dbReference type="PROSITE" id="PS51880"/>
    </source>
</evidence>
<dbReference type="FunFam" id="3.10.20.30:FF:000002">
    <property type="entry name" value="GTP pyrophosphokinase (RelA/SpoT)"/>
    <property type="match status" value="1"/>
</dbReference>
<dbReference type="InterPro" id="IPR003607">
    <property type="entry name" value="HD/PDEase_dom"/>
</dbReference>
<feature type="domain" description="ACT" evidence="2">
    <location>
        <begin position="501"/>
        <end position="576"/>
    </location>
</feature>
<dbReference type="EMBL" id="MHQO01000028">
    <property type="protein sequence ID" value="OHA06526.1"/>
    <property type="molecule type" value="Genomic_DNA"/>
</dbReference>
<dbReference type="InterPro" id="IPR033655">
    <property type="entry name" value="TGS_RelA/SpoT"/>
</dbReference>
<dbReference type="Pfam" id="PF13328">
    <property type="entry name" value="HD_4"/>
    <property type="match status" value="1"/>
</dbReference>
<sequence length="576" mass="65765">MAPVEDIIKKMNQRGNVSSSNQDLIRRAFACAQKAHVNQKRRSGIPYFDHPISVALSVSEMGLDASSVAAALLHDVCEDAHFSLEQIEKEFGPEIAFLVDGVTKLDKIKFHGTEREAENLRKMFLAIAEDIRVVLIKLMDRLHNMKTLSALPPEKQRRIALETLEIYAPLAYRLGIGEIKGQLEDLSFPYVYPKEHEWLAGQVKEPLIERQKYVDKLLPLIKEELEKEKVEYADIHGRAKHFFSLYRKLLKYEMNINKIFDLVAVRLIVRTVEDCYAALGVIHKMWRPVPGLVKDYIALPKPNGYRSIHTTVFGPHGRMTEFQIRTEEMHREAEQGIAAHWAYTEGKASDVYRKKGVIFASKKELGWVSQLREWQKEFRNPDEFIESLKIDFFKNRIFVLTPKGDVIDLPEGSTPIDFAYQVHTDIGHEAAGAKIGGKMVPLDHELHNGDIVEIITQKNKKPNSDWLSFVKTAAARKRIQSFIRAAREELAFSSKSGQMIEFRLSVRDRIGLLKDVSAAVAELKINIKSITTDTKNRMYPLIIIHAQVKSRGILEKLMMKLKGVKGVEEVSYKLIS</sequence>
<organism evidence="4 5">
    <name type="scientific">Candidatus Sungbacteria bacterium RIFCSPLOWO2_01_FULL_47_10</name>
    <dbReference type="NCBI Taxonomy" id="1802276"/>
    <lineage>
        <taxon>Bacteria</taxon>
        <taxon>Candidatus Sungiibacteriota</taxon>
    </lineage>
</organism>
<accession>A0A1G2L4A1</accession>
<evidence type="ECO:0000313" key="4">
    <source>
        <dbReference type="EMBL" id="OHA06526.1"/>
    </source>
</evidence>
<evidence type="ECO:0000259" key="2">
    <source>
        <dbReference type="PROSITE" id="PS51671"/>
    </source>
</evidence>
<dbReference type="InterPro" id="IPR007685">
    <property type="entry name" value="RelA_SpoT"/>
</dbReference>
<dbReference type="InterPro" id="IPR045865">
    <property type="entry name" value="ACT-like_dom_sf"/>
</dbReference>
<dbReference type="Gene3D" id="3.30.460.10">
    <property type="entry name" value="Beta Polymerase, domain 2"/>
    <property type="match status" value="1"/>
</dbReference>
<dbReference type="NCBIfam" id="TIGR00691">
    <property type="entry name" value="spoT_relA"/>
    <property type="match status" value="1"/>
</dbReference>
<dbReference type="CDD" id="cd01668">
    <property type="entry name" value="TGS_RSH"/>
    <property type="match status" value="1"/>
</dbReference>
<dbReference type="SUPFAM" id="SSF81271">
    <property type="entry name" value="TGS-like"/>
    <property type="match status" value="1"/>
</dbReference>
<dbReference type="SUPFAM" id="SSF81301">
    <property type="entry name" value="Nucleotidyltransferase"/>
    <property type="match status" value="1"/>
</dbReference>
<dbReference type="Gene3D" id="3.10.20.30">
    <property type="match status" value="1"/>
</dbReference>
<dbReference type="PROSITE" id="PS51880">
    <property type="entry name" value="TGS"/>
    <property type="match status" value="1"/>
</dbReference>
<dbReference type="Gene3D" id="1.10.3210.10">
    <property type="entry name" value="Hypothetical protein af1432"/>
    <property type="match status" value="1"/>
</dbReference>
<dbReference type="SUPFAM" id="SSF55021">
    <property type="entry name" value="ACT-like"/>
    <property type="match status" value="1"/>
</dbReference>
<dbReference type="InterPro" id="IPR012676">
    <property type="entry name" value="TGS-like"/>
</dbReference>
<dbReference type="Pfam" id="PF04607">
    <property type="entry name" value="RelA_SpoT"/>
    <property type="match status" value="1"/>
</dbReference>
<dbReference type="GO" id="GO:0015969">
    <property type="term" value="P:guanosine tetraphosphate metabolic process"/>
    <property type="evidence" value="ECO:0007669"/>
    <property type="project" value="InterPro"/>
</dbReference>
<dbReference type="InterPro" id="IPR012675">
    <property type="entry name" value="Beta-grasp_dom_sf"/>
</dbReference>
<comment type="similarity">
    <text evidence="1">Belongs to the relA/spoT family.</text>
</comment>
<dbReference type="PANTHER" id="PTHR21262">
    <property type="entry name" value="GUANOSINE-3',5'-BIS DIPHOSPHATE 3'-PYROPHOSPHOHYDROLASE"/>
    <property type="match status" value="1"/>
</dbReference>
<evidence type="ECO:0000313" key="5">
    <source>
        <dbReference type="Proteomes" id="UP000177982"/>
    </source>
</evidence>
<dbReference type="PANTHER" id="PTHR21262:SF31">
    <property type="entry name" value="GTP PYROPHOSPHOKINASE"/>
    <property type="match status" value="1"/>
</dbReference>
<dbReference type="CDD" id="cd05399">
    <property type="entry name" value="NT_Rel-Spo_like"/>
    <property type="match status" value="1"/>
</dbReference>
<dbReference type="SMART" id="SM00471">
    <property type="entry name" value="HDc"/>
    <property type="match status" value="1"/>
</dbReference>
<dbReference type="CDD" id="cd04876">
    <property type="entry name" value="ACT_RelA-SpoT"/>
    <property type="match status" value="1"/>
</dbReference>
<evidence type="ECO:0008006" key="6">
    <source>
        <dbReference type="Google" id="ProtNLM"/>
    </source>
</evidence>
<dbReference type="Gene3D" id="3.30.70.260">
    <property type="match status" value="1"/>
</dbReference>
<dbReference type="InterPro" id="IPR004811">
    <property type="entry name" value="RelA/Spo_fam"/>
</dbReference>
<dbReference type="FunFam" id="1.10.3210.10:FF:000001">
    <property type="entry name" value="GTP pyrophosphokinase RelA"/>
    <property type="match status" value="1"/>
</dbReference>
<proteinExistence type="inferred from homology"/>
<dbReference type="InterPro" id="IPR002912">
    <property type="entry name" value="ACT_dom"/>
</dbReference>
<dbReference type="FunFam" id="3.30.460.10:FF:000001">
    <property type="entry name" value="GTP pyrophosphokinase RelA"/>
    <property type="match status" value="1"/>
</dbReference>
<dbReference type="CDD" id="cd00077">
    <property type="entry name" value="HDc"/>
    <property type="match status" value="1"/>
</dbReference>